<organism evidence="2 3">
    <name type="scientific">Rhizoctonia solani</name>
    <dbReference type="NCBI Taxonomy" id="456999"/>
    <lineage>
        <taxon>Eukaryota</taxon>
        <taxon>Fungi</taxon>
        <taxon>Dikarya</taxon>
        <taxon>Basidiomycota</taxon>
        <taxon>Agaricomycotina</taxon>
        <taxon>Agaricomycetes</taxon>
        <taxon>Cantharellales</taxon>
        <taxon>Ceratobasidiaceae</taxon>
        <taxon>Rhizoctonia</taxon>
    </lineage>
</organism>
<name>A0A0K6GFJ6_9AGAM</name>
<dbReference type="Proteomes" id="UP000044841">
    <property type="component" value="Unassembled WGS sequence"/>
</dbReference>
<evidence type="ECO:0000313" key="3">
    <source>
        <dbReference type="Proteomes" id="UP000044841"/>
    </source>
</evidence>
<protein>
    <submittedName>
        <fullName evidence="2">Uncharacterized protein</fullName>
    </submittedName>
</protein>
<evidence type="ECO:0000256" key="1">
    <source>
        <dbReference type="SAM" id="MobiDB-lite"/>
    </source>
</evidence>
<gene>
    <name evidence="2" type="ORF">RSOLAG22IIIB_06592</name>
</gene>
<dbReference type="EMBL" id="CYGV01001800">
    <property type="protein sequence ID" value="CUA77236.1"/>
    <property type="molecule type" value="Genomic_DNA"/>
</dbReference>
<keyword evidence="3" id="KW-1185">Reference proteome</keyword>
<reference evidence="2 3" key="1">
    <citation type="submission" date="2015-07" db="EMBL/GenBank/DDBJ databases">
        <authorList>
            <person name="Noorani M."/>
        </authorList>
    </citation>
    <scope>NUCLEOTIDE SEQUENCE [LARGE SCALE GENOMIC DNA]</scope>
    <source>
        <strain evidence="2">BBA 69670</strain>
    </source>
</reference>
<feature type="region of interest" description="Disordered" evidence="1">
    <location>
        <begin position="59"/>
        <end position="83"/>
    </location>
</feature>
<proteinExistence type="predicted"/>
<accession>A0A0K6GFJ6</accession>
<sequence length="83" mass="8802">MADAPLPGDQDPTASEPGVPPEQLVAPPEMNFEHDQPTNAPVQELNNVAGLNEDLAPIPGHLHPNNFSTPLLKSFQGPLSSDE</sequence>
<evidence type="ECO:0000313" key="2">
    <source>
        <dbReference type="EMBL" id="CUA77236.1"/>
    </source>
</evidence>
<dbReference type="AlphaFoldDB" id="A0A0K6GFJ6"/>
<feature type="region of interest" description="Disordered" evidence="1">
    <location>
        <begin position="1"/>
        <end position="38"/>
    </location>
</feature>